<feature type="coiled-coil region" evidence="1">
    <location>
        <begin position="105"/>
        <end position="133"/>
    </location>
</feature>
<dbReference type="STRING" id="39029.BSR42_08270"/>
<gene>
    <name evidence="3" type="ORF">AB840_06720</name>
</gene>
<feature type="transmembrane region" description="Helical" evidence="2">
    <location>
        <begin position="6"/>
        <end position="25"/>
    </location>
</feature>
<dbReference type="Proteomes" id="UP000036503">
    <property type="component" value="Unassembled WGS sequence"/>
</dbReference>
<dbReference type="InterPro" id="IPR024930">
    <property type="entry name" value="Skp_dom_sf"/>
</dbReference>
<dbReference type="SUPFAM" id="SSF111384">
    <property type="entry name" value="OmpH-like"/>
    <property type="match status" value="1"/>
</dbReference>
<protein>
    <submittedName>
        <fullName evidence="3">Membrane protein</fullName>
    </submittedName>
</protein>
<evidence type="ECO:0000313" key="4">
    <source>
        <dbReference type="Proteomes" id="UP000036503"/>
    </source>
</evidence>
<evidence type="ECO:0000256" key="2">
    <source>
        <dbReference type="SAM" id="Phobius"/>
    </source>
</evidence>
<comment type="caution">
    <text evidence="3">The sequence shown here is derived from an EMBL/GenBank/DDBJ whole genome shotgun (WGS) entry which is preliminary data.</text>
</comment>
<organism evidence="3 4">
    <name type="scientific">Megasphaera cerevisiae DSM 20462</name>
    <dbReference type="NCBI Taxonomy" id="1122219"/>
    <lineage>
        <taxon>Bacteria</taxon>
        <taxon>Bacillati</taxon>
        <taxon>Bacillota</taxon>
        <taxon>Negativicutes</taxon>
        <taxon>Veillonellales</taxon>
        <taxon>Veillonellaceae</taxon>
        <taxon>Megasphaera</taxon>
    </lineage>
</organism>
<keyword evidence="1" id="KW-0175">Coiled coil</keyword>
<accession>A0A0J6WVV3</accession>
<dbReference type="EMBL" id="LEKT01000017">
    <property type="protein sequence ID" value="KMO86704.1"/>
    <property type="molecule type" value="Genomic_DNA"/>
</dbReference>
<dbReference type="InParanoid" id="A0A0J6WVV3"/>
<dbReference type="PATRIC" id="fig|1122219.3.peg.842"/>
<dbReference type="AlphaFoldDB" id="A0A0J6WVV3"/>
<dbReference type="OrthoDB" id="3034392at2"/>
<keyword evidence="4" id="KW-1185">Reference proteome</keyword>
<proteinExistence type="predicted"/>
<keyword evidence="2" id="KW-1133">Transmembrane helix</keyword>
<evidence type="ECO:0000313" key="3">
    <source>
        <dbReference type="EMBL" id="KMO86704.1"/>
    </source>
</evidence>
<sequence length="310" mass="34780">MKRIYAAAIGAVIIAVCIGMGLWIMHNRGHKPAAPAAPVYAYADLEHVIMSHPRYSTYHHLELEYNAMIAQYQFEQWNYSRQAEVEGKAAKNFAVSDAIGTDAMNQELKAKVALKENELNNGLQQQYEQLLQEKKKTYPVISSEDNLKIVNLQLKLRTLVLSDEERKAAQEQLQTLMRSVGTASGTEQTTAEIAVAMAPYREKAKKELAAYAQQVKTDLEGRRQDSHTAFQQQLSGLQNRPAPEVWNKEWKQKLDAKENEMKQVKEEIISDIREKAAAVAQEQGIDMIFGEYAGVGTAVDVTDDIIAKLA</sequence>
<dbReference type="Gene3D" id="3.30.910.20">
    <property type="entry name" value="Skp domain"/>
    <property type="match status" value="1"/>
</dbReference>
<evidence type="ECO:0000256" key="1">
    <source>
        <dbReference type="SAM" id="Coils"/>
    </source>
</evidence>
<feature type="coiled-coil region" evidence="1">
    <location>
        <begin position="247"/>
        <end position="274"/>
    </location>
</feature>
<name>A0A0J6WVV3_9FIRM</name>
<keyword evidence="2" id="KW-0472">Membrane</keyword>
<dbReference type="RefSeq" id="WP_048514066.1">
    <property type="nucleotide sequence ID" value="NZ_FUXD01000018.1"/>
</dbReference>
<keyword evidence="2" id="KW-0812">Transmembrane</keyword>
<reference evidence="3 4" key="1">
    <citation type="submission" date="2015-06" db="EMBL/GenBank/DDBJ databases">
        <title>Draft genome sequence of beer spoilage bacterium Megasphaera cerevisiae type strain 20462.</title>
        <authorList>
            <person name="Kutumbaka K."/>
            <person name="Pasmowitz J."/>
            <person name="Mategko J."/>
            <person name="Reyes D."/>
            <person name="Friedrich A."/>
            <person name="Han S."/>
            <person name="Martens-Habbena W."/>
            <person name="Neal-McKinney J."/>
            <person name="Janagama H.K."/>
            <person name="Nadala C."/>
            <person name="Samadpour M."/>
        </authorList>
    </citation>
    <scope>NUCLEOTIDE SEQUENCE [LARGE SCALE GENOMIC DNA]</scope>
    <source>
        <strain evidence="3 4">DSM 20462</strain>
    </source>
</reference>